<comment type="caution">
    <text evidence="1">The sequence shown here is derived from an EMBL/GenBank/DDBJ whole genome shotgun (WGS) entry which is preliminary data.</text>
</comment>
<gene>
    <name evidence="1" type="ORF">L2E82_27962</name>
</gene>
<accession>A0ACB9CUR0</accession>
<reference evidence="2" key="1">
    <citation type="journal article" date="2022" name="Mol. Ecol. Resour.">
        <title>The genomes of chicory, endive, great burdock and yacon provide insights into Asteraceae palaeo-polyploidization history and plant inulin production.</title>
        <authorList>
            <person name="Fan W."/>
            <person name="Wang S."/>
            <person name="Wang H."/>
            <person name="Wang A."/>
            <person name="Jiang F."/>
            <person name="Liu H."/>
            <person name="Zhao H."/>
            <person name="Xu D."/>
            <person name="Zhang Y."/>
        </authorList>
    </citation>
    <scope>NUCLEOTIDE SEQUENCE [LARGE SCALE GENOMIC DNA]</scope>
    <source>
        <strain evidence="2">cv. Punajuju</strain>
    </source>
</reference>
<dbReference type="EMBL" id="CM042013">
    <property type="protein sequence ID" value="KAI3737945.1"/>
    <property type="molecule type" value="Genomic_DNA"/>
</dbReference>
<sequence length="374" mass="42475">MLLIGFYIICSKKLLFGEFESNWKFFIFQQEAPFSNRFYAILVKLPGITCKLDVHINRLLSKKLSIFRRRLVLGPSRPPSDFYNLAENVFAHASPLVTSILDGYNVCIFAYGQTGTGKTFTMEGTSGNRGVNYRTLEELFKISKQMSDTFTYNISVGVLEVYNEQIRDLLATPSSNSKNQVYMAREIRTGEIVALKRIRMDNEREGLGCPENVAEITGRRGMLKDVTMEMVNMHKKQLFMDGKKLVAIIFEAGSAGVSLQADRRALNQKRRVHVTLELPWSADRAIQQFGRTHRSLLKSSFRTRVQKPSDDESTVDTAPLFYMGQGTRPRSALLELLPTLVFFPFFFIISHTHTHTHTLAIVTVCTCYGISSCF</sequence>
<keyword evidence="2" id="KW-1185">Reference proteome</keyword>
<reference evidence="1 2" key="2">
    <citation type="journal article" date="2022" name="Mol. Ecol. Resour.">
        <title>The genomes of chicory, endive, great burdock and yacon provide insights into Asteraceae paleo-polyploidization history and plant inulin production.</title>
        <authorList>
            <person name="Fan W."/>
            <person name="Wang S."/>
            <person name="Wang H."/>
            <person name="Wang A."/>
            <person name="Jiang F."/>
            <person name="Liu H."/>
            <person name="Zhao H."/>
            <person name="Xu D."/>
            <person name="Zhang Y."/>
        </authorList>
    </citation>
    <scope>NUCLEOTIDE SEQUENCE [LARGE SCALE GENOMIC DNA]</scope>
    <source>
        <strain evidence="2">cv. Punajuju</strain>
        <tissue evidence="1">Leaves</tissue>
    </source>
</reference>
<dbReference type="Proteomes" id="UP001055811">
    <property type="component" value="Linkage Group LG05"/>
</dbReference>
<evidence type="ECO:0000313" key="2">
    <source>
        <dbReference type="Proteomes" id="UP001055811"/>
    </source>
</evidence>
<proteinExistence type="predicted"/>
<protein>
    <submittedName>
        <fullName evidence="1">Uncharacterized protein</fullName>
    </submittedName>
</protein>
<organism evidence="1 2">
    <name type="scientific">Cichorium intybus</name>
    <name type="common">Chicory</name>
    <dbReference type="NCBI Taxonomy" id="13427"/>
    <lineage>
        <taxon>Eukaryota</taxon>
        <taxon>Viridiplantae</taxon>
        <taxon>Streptophyta</taxon>
        <taxon>Embryophyta</taxon>
        <taxon>Tracheophyta</taxon>
        <taxon>Spermatophyta</taxon>
        <taxon>Magnoliopsida</taxon>
        <taxon>eudicotyledons</taxon>
        <taxon>Gunneridae</taxon>
        <taxon>Pentapetalae</taxon>
        <taxon>asterids</taxon>
        <taxon>campanulids</taxon>
        <taxon>Asterales</taxon>
        <taxon>Asteraceae</taxon>
        <taxon>Cichorioideae</taxon>
        <taxon>Cichorieae</taxon>
        <taxon>Cichoriinae</taxon>
        <taxon>Cichorium</taxon>
    </lineage>
</organism>
<name>A0ACB9CUR0_CICIN</name>
<evidence type="ECO:0000313" key="1">
    <source>
        <dbReference type="EMBL" id="KAI3737945.1"/>
    </source>
</evidence>